<accession>A0A759GZH5</accession>
<reference evidence="1" key="2">
    <citation type="submission" date="2020-02" db="EMBL/GenBank/DDBJ databases">
        <authorList>
            <consortium name="NCBI Pathogen Detection Project"/>
        </authorList>
    </citation>
    <scope>NUCLEOTIDE SEQUENCE</scope>
    <source>
        <strain evidence="2">MA.CK_98/00010293</strain>
        <strain evidence="1">MA.CK_98/00011463</strain>
    </source>
</reference>
<dbReference type="EMBL" id="DAAXOF010000019">
    <property type="protein sequence ID" value="HAG1882724.1"/>
    <property type="molecule type" value="Genomic_DNA"/>
</dbReference>
<dbReference type="EMBL" id="DAAYQT010000040">
    <property type="protein sequence ID" value="HAG5359092.1"/>
    <property type="molecule type" value="Genomic_DNA"/>
</dbReference>
<comment type="caution">
    <text evidence="1">The sequence shown here is derived from an EMBL/GenBank/DDBJ whole genome shotgun (WGS) entry which is preliminary data.</text>
</comment>
<evidence type="ECO:0008006" key="3">
    <source>
        <dbReference type="Google" id="ProtNLM"/>
    </source>
</evidence>
<organism evidence="1">
    <name type="scientific">Salmonella enterica</name>
    <name type="common">Salmonella choleraesuis</name>
    <dbReference type="NCBI Taxonomy" id="28901"/>
    <lineage>
        <taxon>Bacteria</taxon>
        <taxon>Pseudomonadati</taxon>
        <taxon>Pseudomonadota</taxon>
        <taxon>Gammaproteobacteria</taxon>
        <taxon>Enterobacterales</taxon>
        <taxon>Enterobacteriaceae</taxon>
        <taxon>Salmonella</taxon>
    </lineage>
</organism>
<reference evidence="1" key="1">
    <citation type="journal article" date="2018" name="Genome Biol.">
        <title>SKESA: strategic k-mer extension for scrupulous assemblies.</title>
        <authorList>
            <person name="Souvorov A."/>
            <person name="Agarwala R."/>
            <person name="Lipman D.J."/>
        </authorList>
    </citation>
    <scope>NUCLEOTIDE SEQUENCE</scope>
    <source>
        <strain evidence="2">MA.CK_98/00010293</strain>
        <strain evidence="1">MA.CK_98/00011463</strain>
    </source>
</reference>
<name>A0A759GZH5_SALER</name>
<evidence type="ECO:0000313" key="1">
    <source>
        <dbReference type="EMBL" id="HAG1882724.1"/>
    </source>
</evidence>
<gene>
    <name evidence="2" type="ORF">G8O64_004821</name>
    <name evidence="1" type="ORF">G8V93_004253</name>
</gene>
<evidence type="ECO:0000313" key="2">
    <source>
        <dbReference type="EMBL" id="HAG5359092.1"/>
    </source>
</evidence>
<dbReference type="AlphaFoldDB" id="A0A759GZH5"/>
<proteinExistence type="predicted"/>
<sequence>MNYNDITTLIESHIKHILSDTVYTEKQRQDFAYGAYLAWHTLVGEAFIKEDDIRLWRLVCYSSK</sequence>
<protein>
    <recommendedName>
        <fullName evidence="3">Phage protein</fullName>
    </recommendedName>
</protein>